<dbReference type="Proteomes" id="UP000502641">
    <property type="component" value="Chromosome"/>
</dbReference>
<dbReference type="KEGG" id="sarg:HKX69_00015"/>
<evidence type="ECO:0000313" key="3">
    <source>
        <dbReference type="Proteomes" id="UP000502641"/>
    </source>
</evidence>
<sequence length="66" mass="6884">MTGPDRPPSADLSITPSARHRHGSGSGQAGVACFASFGESTIKIKYGDFEYALAQLPSVISFEPNG</sequence>
<keyword evidence="3" id="KW-1185">Reference proteome</keyword>
<evidence type="ECO:0000313" key="2">
    <source>
        <dbReference type="EMBL" id="QJS08128.1"/>
    </source>
</evidence>
<organism evidence="2 3">
    <name type="scientific">Streptomyces argyrophylli</name>
    <dbReference type="NCBI Taxonomy" id="2726118"/>
    <lineage>
        <taxon>Bacteria</taxon>
        <taxon>Bacillati</taxon>
        <taxon>Actinomycetota</taxon>
        <taxon>Actinomycetes</taxon>
        <taxon>Kitasatosporales</taxon>
        <taxon>Streptomycetaceae</taxon>
        <taxon>Streptomyces</taxon>
    </lineage>
</organism>
<dbReference type="RefSeq" id="WP_171150023.1">
    <property type="nucleotide sequence ID" value="NZ_CP053189.1"/>
</dbReference>
<dbReference type="EMBL" id="CP053189">
    <property type="protein sequence ID" value="QJS08128.1"/>
    <property type="molecule type" value="Genomic_DNA"/>
</dbReference>
<accession>A0A6M4PAR9</accession>
<feature type="region of interest" description="Disordered" evidence="1">
    <location>
        <begin position="1"/>
        <end position="28"/>
    </location>
</feature>
<gene>
    <name evidence="2" type="ORF">HKX69_00015</name>
</gene>
<proteinExistence type="predicted"/>
<evidence type="ECO:0000256" key="1">
    <source>
        <dbReference type="SAM" id="MobiDB-lite"/>
    </source>
</evidence>
<dbReference type="PROSITE" id="PS51257">
    <property type="entry name" value="PROKAR_LIPOPROTEIN"/>
    <property type="match status" value="1"/>
</dbReference>
<protein>
    <submittedName>
        <fullName evidence="2">Uncharacterized protein</fullName>
    </submittedName>
</protein>
<reference evidence="2 3" key="1">
    <citation type="submission" date="2020-05" db="EMBL/GenBank/DDBJ databases">
        <authorList>
            <person name="Li K."/>
        </authorList>
    </citation>
    <scope>NUCLEOTIDE SEQUENCE [LARGE SCALE GENOMIC DNA]</scope>
    <source>
        <strain evidence="3">jing01</strain>
    </source>
</reference>
<name>A0A6M4PAR9_9ACTN</name>
<dbReference type="AlphaFoldDB" id="A0A6M4PAR9"/>